<proteinExistence type="predicted"/>
<dbReference type="PROSITE" id="PS51471">
    <property type="entry name" value="FE2OG_OXY"/>
    <property type="match status" value="1"/>
</dbReference>
<feature type="domain" description="Fe2OG dioxygenase" evidence="1">
    <location>
        <begin position="162"/>
        <end position="264"/>
    </location>
</feature>
<dbReference type="Pfam" id="PF13640">
    <property type="entry name" value="2OG-FeII_Oxy_3"/>
    <property type="match status" value="1"/>
</dbReference>
<evidence type="ECO:0000313" key="2">
    <source>
        <dbReference type="EMBL" id="KAE9295820.1"/>
    </source>
</evidence>
<dbReference type="InterPro" id="IPR005123">
    <property type="entry name" value="Oxoglu/Fe-dep_dioxygenase_dom"/>
</dbReference>
<comment type="caution">
    <text evidence="2">The sequence shown here is derived from an EMBL/GenBank/DDBJ whole genome shotgun (WGS) entry which is preliminary data.</text>
</comment>
<evidence type="ECO:0000313" key="3">
    <source>
        <dbReference type="Proteomes" id="UP000486351"/>
    </source>
</evidence>
<organism evidence="2 3">
    <name type="scientific">Phytophthora fragariae</name>
    <dbReference type="NCBI Taxonomy" id="53985"/>
    <lineage>
        <taxon>Eukaryota</taxon>
        <taxon>Sar</taxon>
        <taxon>Stramenopiles</taxon>
        <taxon>Oomycota</taxon>
        <taxon>Peronosporomycetes</taxon>
        <taxon>Peronosporales</taxon>
        <taxon>Peronosporaceae</taxon>
        <taxon>Phytophthora</taxon>
    </lineage>
</organism>
<dbReference type="EMBL" id="QXFY01002544">
    <property type="protein sequence ID" value="KAE9295820.1"/>
    <property type="molecule type" value="Genomic_DNA"/>
</dbReference>
<reference evidence="2 3" key="1">
    <citation type="submission" date="2018-09" db="EMBL/GenBank/DDBJ databases">
        <title>Genomic investigation of the strawberry pathogen Phytophthora fragariae indicates pathogenicity is determined by transcriptional variation in three key races.</title>
        <authorList>
            <person name="Adams T.M."/>
            <person name="Armitage A.D."/>
            <person name="Sobczyk M.K."/>
            <person name="Bates H.J."/>
            <person name="Dunwell J.M."/>
            <person name="Nellist C.F."/>
            <person name="Harrison R.J."/>
        </authorList>
    </citation>
    <scope>NUCLEOTIDE SEQUENCE [LARGE SCALE GENOMIC DNA]</scope>
    <source>
        <strain evidence="2 3">NOV-77</strain>
    </source>
</reference>
<dbReference type="Gene3D" id="2.60.120.620">
    <property type="entry name" value="q2cbj1_9rhob like domain"/>
    <property type="match status" value="1"/>
</dbReference>
<dbReference type="InterPro" id="IPR044862">
    <property type="entry name" value="Pro_4_hyd_alph_FE2OG_OXY"/>
</dbReference>
<dbReference type="Proteomes" id="UP000486351">
    <property type="component" value="Unassembled WGS sequence"/>
</dbReference>
<name>A0A6G0QPB3_9STRA</name>
<dbReference type="PANTHER" id="PTHR33099">
    <property type="entry name" value="FE2OG DIOXYGENASE DOMAIN-CONTAINING PROTEIN"/>
    <property type="match status" value="1"/>
</dbReference>
<evidence type="ECO:0000259" key="1">
    <source>
        <dbReference type="PROSITE" id="PS51471"/>
    </source>
</evidence>
<gene>
    <name evidence="2" type="ORF">PF008_g24170</name>
</gene>
<sequence length="861" mass="96330">MGWGWRRRYDDYEDDVDREEPDDSEVFCEGKWPFGGEGLPTDTPTPLGNGCQQINEMLARANNNAGEYSFGGQATTLPAFPGLHVDGLGLIPVPLTEEHATKLIAKCDKSPFGKKLDTMMDENVRKSWQMGPDQVEIKNPLWHDGLVRLTETIADRLGYKGVPMQCLLYKLLVYGEGGHFVKHQDTEKEDGMVATLVMQLPSVHEGGDLVVYRRGEETYRHDFGKKDGTAAYLPQFAVHYADAEHSLEQVTSGYRLVLVYSVCLPPTMRHLMRNHDQTLSEELAGVVNGMGQEDESFALLLSHEYTEKSVGELGSRALKGIDRARVQALEEANAVVSPAKRLQFFIAELEHDVSYYDDGGTWEENERAERINWYSTKGESISRSLRTKLKLNFLNPGLETFSGLWASRGNSTFEGYLGNSGATRNTTYSRYAVVAWPAAQGVKNAFKYINVNAAVGALQAQRPVDADSLRRFMEVVCVKLSETPQDSNPWDHPKTVSVVFCRSMCELLVDAGDPALVRLFFCYFVNGLNQYEKKDDLVDGFTALAGRFDWNDIGQALLSFLDRTVESTGMSLFEPVHMASGANNSGLRMALRIADGLYAGAAQQALIRIAAEKAARLREEDLCKSSAIGLLWKWAIRCDDVDIFNIVANKFCNMKPTLLQPVIEAFSQHVGVIDASDNKFAVLASIAAKRIDWLNGQLQSMGQPFSWEMPDAHFPDNAQIQAFLRGPNVSMDIIGVRHFNGIGHARNYAAKWMREKQVNASFTLEPEGRGQNAFVVITKTRSWFSENQRKLVEYTAEVKHLQDRYGAETTGNARSEHAWISPISFLHLSPTYTKNTLFPTLRNVSSVVDWLLDVEVAKRQH</sequence>
<protein>
    <recommendedName>
        <fullName evidence="1">Fe2OG dioxygenase domain-containing protein</fullName>
    </recommendedName>
</protein>
<dbReference type="AlphaFoldDB" id="A0A6G0QPB3"/>
<dbReference type="PANTHER" id="PTHR33099:SF7">
    <property type="entry name" value="MYND-TYPE DOMAIN-CONTAINING PROTEIN"/>
    <property type="match status" value="1"/>
</dbReference>
<accession>A0A6G0QPB3</accession>